<dbReference type="EMBL" id="AVOT02006040">
    <property type="protein sequence ID" value="MBW0480614.1"/>
    <property type="molecule type" value="Genomic_DNA"/>
</dbReference>
<dbReference type="AlphaFoldDB" id="A0A9Q3C8Q2"/>
<dbReference type="Proteomes" id="UP000765509">
    <property type="component" value="Unassembled WGS sequence"/>
</dbReference>
<comment type="caution">
    <text evidence="1">The sequence shown here is derived from an EMBL/GenBank/DDBJ whole genome shotgun (WGS) entry which is preliminary data.</text>
</comment>
<evidence type="ECO:0000313" key="1">
    <source>
        <dbReference type="EMBL" id="MBW0480614.1"/>
    </source>
</evidence>
<sequence length="82" mass="9091">MSRLRIELGHEQLLGYRPPSMEGAKLLSVQARCGWDKIWIEAMPNRRQESSMASSSDEAVIKAGVCNEAGSLVLIVDKFSLE</sequence>
<accession>A0A9Q3C8Q2</accession>
<name>A0A9Q3C8Q2_9BASI</name>
<protein>
    <submittedName>
        <fullName evidence="1">Uncharacterized protein</fullName>
    </submittedName>
</protein>
<gene>
    <name evidence="1" type="ORF">O181_020329</name>
</gene>
<evidence type="ECO:0000313" key="2">
    <source>
        <dbReference type="Proteomes" id="UP000765509"/>
    </source>
</evidence>
<organism evidence="1 2">
    <name type="scientific">Austropuccinia psidii MF-1</name>
    <dbReference type="NCBI Taxonomy" id="1389203"/>
    <lineage>
        <taxon>Eukaryota</taxon>
        <taxon>Fungi</taxon>
        <taxon>Dikarya</taxon>
        <taxon>Basidiomycota</taxon>
        <taxon>Pucciniomycotina</taxon>
        <taxon>Pucciniomycetes</taxon>
        <taxon>Pucciniales</taxon>
        <taxon>Sphaerophragmiaceae</taxon>
        <taxon>Austropuccinia</taxon>
    </lineage>
</organism>
<keyword evidence="2" id="KW-1185">Reference proteome</keyword>
<proteinExistence type="predicted"/>
<reference evidence="1" key="1">
    <citation type="submission" date="2021-03" db="EMBL/GenBank/DDBJ databases">
        <title>Draft genome sequence of rust myrtle Austropuccinia psidii MF-1, a brazilian biotype.</title>
        <authorList>
            <person name="Quecine M.C."/>
            <person name="Pachon D.M.R."/>
            <person name="Bonatelli M.L."/>
            <person name="Correr F.H."/>
            <person name="Franceschini L.M."/>
            <person name="Leite T.F."/>
            <person name="Margarido G.R.A."/>
            <person name="Almeida C.A."/>
            <person name="Ferrarezi J.A."/>
            <person name="Labate C.A."/>
        </authorList>
    </citation>
    <scope>NUCLEOTIDE SEQUENCE</scope>
    <source>
        <strain evidence="1">MF-1</strain>
    </source>
</reference>